<protein>
    <submittedName>
        <fullName evidence="1">CSON010175 protein</fullName>
    </submittedName>
</protein>
<evidence type="ECO:0000313" key="1">
    <source>
        <dbReference type="EMBL" id="SSX18639.1"/>
    </source>
</evidence>
<dbReference type="VEuPathDB" id="VectorBase:CSON010175"/>
<name>A0A336LPY9_CULSO</name>
<gene>
    <name evidence="1" type="primary">CSON010175</name>
</gene>
<dbReference type="AlphaFoldDB" id="A0A336LPY9"/>
<sequence>MQSIYFIFVIFKIAQAKNFDIGLESLNCNFNSSICFDPICFVKLIPFKNGLLNFGCNLKEPTSDLWFHFTLSYTINGLMKQNLIDVDDNVCHYFRGKIQSPVIADLLTALYYADPRKLHPCPYSGQLRMTNLDLDMLTSHLPGIIPPGRYSLVFSVRNQNNFTIGNIKIKFQIQRSVECMATT</sequence>
<organism evidence="1">
    <name type="scientific">Culicoides sonorensis</name>
    <name type="common">Biting midge</name>
    <dbReference type="NCBI Taxonomy" id="179676"/>
    <lineage>
        <taxon>Eukaryota</taxon>
        <taxon>Metazoa</taxon>
        <taxon>Ecdysozoa</taxon>
        <taxon>Arthropoda</taxon>
        <taxon>Hexapoda</taxon>
        <taxon>Insecta</taxon>
        <taxon>Pterygota</taxon>
        <taxon>Neoptera</taxon>
        <taxon>Endopterygota</taxon>
        <taxon>Diptera</taxon>
        <taxon>Nematocera</taxon>
        <taxon>Chironomoidea</taxon>
        <taxon>Ceratopogonidae</taxon>
        <taxon>Ceratopogoninae</taxon>
        <taxon>Culicoides</taxon>
        <taxon>Monoculicoides</taxon>
    </lineage>
</organism>
<proteinExistence type="predicted"/>
<dbReference type="EMBL" id="UFQT01000040">
    <property type="protein sequence ID" value="SSX18639.1"/>
    <property type="molecule type" value="Genomic_DNA"/>
</dbReference>
<dbReference type="PANTHER" id="PTHR20898:SF0">
    <property type="entry name" value="DAEDALUS ON 3-RELATED"/>
    <property type="match status" value="1"/>
</dbReference>
<accession>A0A336LPY9</accession>
<reference evidence="1" key="1">
    <citation type="submission" date="2018-07" db="EMBL/GenBank/DDBJ databases">
        <authorList>
            <person name="Quirk P.G."/>
            <person name="Krulwich T.A."/>
        </authorList>
    </citation>
    <scope>NUCLEOTIDE SEQUENCE</scope>
</reference>
<dbReference type="PANTHER" id="PTHR20898">
    <property type="entry name" value="DAEDALUS ON 3-RELATED-RELATED"/>
    <property type="match status" value="1"/>
</dbReference>
<dbReference type="OMA" id="NSSEYMQ"/>